<name>A0AAJ6K5U4_PRORE</name>
<protein>
    <submittedName>
        <fullName evidence="1">Uncharacterized protein</fullName>
    </submittedName>
</protein>
<reference evidence="1" key="1">
    <citation type="submission" date="2023-04" db="EMBL/GenBank/DDBJ databases">
        <title>Co-integrate Col3M blaNDM-1-harbouring plasmids in clinical Providencia rettgeri isolates from Argentina.</title>
        <authorList>
            <person name="de Belder D."/>
            <person name="Martino F."/>
            <person name="Tijet N."/>
            <person name="Melano R.G."/>
            <person name="Faccone D."/>
            <person name="de Mendieta J.M."/>
            <person name="Rapoport M."/>
            <person name="Albornoz E."/>
            <person name="Petroni A."/>
            <person name="Tuduri E."/>
            <person name="Derdoy L."/>
            <person name="Cogut S."/>
            <person name="Errecalde L."/>
            <person name="Pasteran F."/>
            <person name="Corso A."/>
            <person name="Gomez S.A."/>
        </authorList>
    </citation>
    <scope>NUCLEOTIDE SEQUENCE</scope>
    <source>
        <strain evidence="1">PreM15628</strain>
        <plasmid evidence="1">p15628A_320</plasmid>
    </source>
</reference>
<sequence>METMIKTVLLPILFGFIGAGIYSHLKPPKPLVAQIAVINMSNPDGSIKSPQERAVIQHRADILKDKGFIIFNQSALHTAPDGVYISGKLKDNWYAPDEFL</sequence>
<dbReference type="AlphaFoldDB" id="A0AAJ6K5U4"/>
<evidence type="ECO:0000313" key="1">
    <source>
        <dbReference type="EMBL" id="WHT95956.1"/>
    </source>
</evidence>
<organism evidence="1 2">
    <name type="scientific">Providencia rettgeri</name>
    <dbReference type="NCBI Taxonomy" id="587"/>
    <lineage>
        <taxon>Bacteria</taxon>
        <taxon>Pseudomonadati</taxon>
        <taxon>Pseudomonadota</taxon>
        <taxon>Gammaproteobacteria</taxon>
        <taxon>Enterobacterales</taxon>
        <taxon>Morganellaceae</taxon>
        <taxon>Providencia</taxon>
    </lineage>
</organism>
<gene>
    <name evidence="1" type="ORF">KOF27_20845</name>
</gene>
<dbReference type="Proteomes" id="UP000682358">
    <property type="component" value="Plasmid p15628A_320"/>
</dbReference>
<evidence type="ECO:0000313" key="2">
    <source>
        <dbReference type="Proteomes" id="UP000682358"/>
    </source>
</evidence>
<dbReference type="EMBL" id="CP123373">
    <property type="protein sequence ID" value="WHT95956.1"/>
    <property type="molecule type" value="Genomic_DNA"/>
</dbReference>
<keyword evidence="1" id="KW-0614">Plasmid</keyword>
<accession>A0AAJ6K5U4</accession>
<geneLocation type="plasmid" evidence="1 2">
    <name>p15628A_320</name>
</geneLocation>
<proteinExistence type="predicted"/>